<dbReference type="Gene3D" id="3.40.50.2300">
    <property type="match status" value="1"/>
</dbReference>
<reference evidence="4 5" key="1">
    <citation type="submission" date="2018-03" db="EMBL/GenBank/DDBJ databases">
        <title>Genomic Encyclopedia of Archaeal and Bacterial Type Strains, Phase II (KMG-II): from individual species to whole genera.</title>
        <authorList>
            <person name="Goeker M."/>
        </authorList>
    </citation>
    <scope>NUCLEOTIDE SEQUENCE [LARGE SCALE GENOMIC DNA]</scope>
    <source>
        <strain evidence="4 5">DSM 100346</strain>
    </source>
</reference>
<dbReference type="PANTHER" id="PTHR37299">
    <property type="entry name" value="TRANSCRIPTIONAL REGULATOR-RELATED"/>
    <property type="match status" value="1"/>
</dbReference>
<dbReference type="EMBL" id="QGDT01000005">
    <property type="protein sequence ID" value="PWJ57908.1"/>
    <property type="molecule type" value="Genomic_DNA"/>
</dbReference>
<evidence type="ECO:0000313" key="5">
    <source>
        <dbReference type="Proteomes" id="UP000245880"/>
    </source>
</evidence>
<dbReference type="Proteomes" id="UP000245880">
    <property type="component" value="Unassembled WGS sequence"/>
</dbReference>
<dbReference type="PROSITE" id="PS50110">
    <property type="entry name" value="RESPONSE_REGULATORY"/>
    <property type="match status" value="1"/>
</dbReference>
<dbReference type="SUPFAM" id="SSF52172">
    <property type="entry name" value="CheY-like"/>
    <property type="match status" value="1"/>
</dbReference>
<keyword evidence="4" id="KW-0238">DNA-binding</keyword>
<dbReference type="InterPro" id="IPR046947">
    <property type="entry name" value="LytR-like"/>
</dbReference>
<gene>
    <name evidence="4" type="ORF">CLV98_10588</name>
</gene>
<feature type="domain" description="Response regulatory" evidence="2">
    <location>
        <begin position="2"/>
        <end position="115"/>
    </location>
</feature>
<name>A0A316AKL1_9BACT</name>
<dbReference type="SMART" id="SM00850">
    <property type="entry name" value="LytTR"/>
    <property type="match status" value="1"/>
</dbReference>
<comment type="caution">
    <text evidence="4">The sequence shown here is derived from an EMBL/GenBank/DDBJ whole genome shotgun (WGS) entry which is preliminary data.</text>
</comment>
<dbReference type="PROSITE" id="PS50930">
    <property type="entry name" value="HTH_LYTTR"/>
    <property type="match status" value="1"/>
</dbReference>
<protein>
    <submittedName>
        <fullName evidence="4">DNA-binding LytR/AlgR family response regulator</fullName>
    </submittedName>
</protein>
<feature type="domain" description="HTH LytTR-type" evidence="3">
    <location>
        <begin position="139"/>
        <end position="246"/>
    </location>
</feature>
<dbReference type="AlphaFoldDB" id="A0A316AKL1"/>
<dbReference type="OrthoDB" id="646623at2"/>
<evidence type="ECO:0000256" key="1">
    <source>
        <dbReference type="PROSITE-ProRule" id="PRU00169"/>
    </source>
</evidence>
<dbReference type="PANTHER" id="PTHR37299:SF1">
    <property type="entry name" value="STAGE 0 SPORULATION PROTEIN A HOMOLOG"/>
    <property type="match status" value="1"/>
</dbReference>
<keyword evidence="1" id="KW-0597">Phosphoprotein</keyword>
<evidence type="ECO:0000259" key="2">
    <source>
        <dbReference type="PROSITE" id="PS50110"/>
    </source>
</evidence>
<sequence>MTIIIIEDEALAADRLQGLIEQFDASLEILARLSSVEQAIVWFNHHPMPDLAFVDIQLSDGLCFEIFEAVVVSCPIIFTTSHEQYALEAFGVSSVAYLLKPVKYGQLVKSFQKLEEMQQTFLRQASSLSTPPTNFKSRFLVKNGLQIKTVKAQEVAYFFSEEKISFLVCADQSKFPIDFSLEEIETSLDPDIFFRISRKYIVHIDAIKDIRPYFKGRLKVALNPPSGEDIVVSGERTPAFKAWLDH</sequence>
<evidence type="ECO:0000259" key="3">
    <source>
        <dbReference type="PROSITE" id="PS50930"/>
    </source>
</evidence>
<dbReference type="Gene3D" id="2.40.50.1020">
    <property type="entry name" value="LytTr DNA-binding domain"/>
    <property type="match status" value="1"/>
</dbReference>
<keyword evidence="5" id="KW-1185">Reference proteome</keyword>
<dbReference type="GO" id="GO:0003677">
    <property type="term" value="F:DNA binding"/>
    <property type="evidence" value="ECO:0007669"/>
    <property type="project" value="UniProtKB-KW"/>
</dbReference>
<dbReference type="InterPro" id="IPR011006">
    <property type="entry name" value="CheY-like_superfamily"/>
</dbReference>
<dbReference type="Pfam" id="PF00072">
    <property type="entry name" value="Response_reg"/>
    <property type="match status" value="1"/>
</dbReference>
<organism evidence="4 5">
    <name type="scientific">Dyadobacter jejuensis</name>
    <dbReference type="NCBI Taxonomy" id="1082580"/>
    <lineage>
        <taxon>Bacteria</taxon>
        <taxon>Pseudomonadati</taxon>
        <taxon>Bacteroidota</taxon>
        <taxon>Cytophagia</taxon>
        <taxon>Cytophagales</taxon>
        <taxon>Spirosomataceae</taxon>
        <taxon>Dyadobacter</taxon>
    </lineage>
</organism>
<dbReference type="InterPro" id="IPR007492">
    <property type="entry name" value="LytTR_DNA-bd_dom"/>
</dbReference>
<evidence type="ECO:0000313" key="4">
    <source>
        <dbReference type="EMBL" id="PWJ57908.1"/>
    </source>
</evidence>
<dbReference type="InterPro" id="IPR001789">
    <property type="entry name" value="Sig_transdc_resp-reg_receiver"/>
</dbReference>
<accession>A0A316AKL1</accession>
<proteinExistence type="predicted"/>
<feature type="modified residue" description="4-aspartylphosphate" evidence="1">
    <location>
        <position position="55"/>
    </location>
</feature>
<dbReference type="GO" id="GO:0000156">
    <property type="term" value="F:phosphorelay response regulator activity"/>
    <property type="evidence" value="ECO:0007669"/>
    <property type="project" value="InterPro"/>
</dbReference>
<dbReference type="SMART" id="SM00448">
    <property type="entry name" value="REC"/>
    <property type="match status" value="1"/>
</dbReference>
<dbReference type="RefSeq" id="WP_109674527.1">
    <property type="nucleotide sequence ID" value="NZ_QGDT01000005.1"/>
</dbReference>
<dbReference type="Pfam" id="PF04397">
    <property type="entry name" value="LytTR"/>
    <property type="match status" value="1"/>
</dbReference>